<dbReference type="SUPFAM" id="SSF47384">
    <property type="entry name" value="Homodimeric domain of signal transducing histidine kinase"/>
    <property type="match status" value="1"/>
</dbReference>
<accession>K9Y0L7</accession>
<dbReference type="CDD" id="cd00082">
    <property type="entry name" value="HisKA"/>
    <property type="match status" value="1"/>
</dbReference>
<evidence type="ECO:0000313" key="8">
    <source>
        <dbReference type="EMBL" id="AFZ37482.1"/>
    </source>
</evidence>
<dbReference type="SUPFAM" id="SSF55874">
    <property type="entry name" value="ATPase domain of HSP90 chaperone/DNA topoisomerase II/histidine kinase"/>
    <property type="match status" value="1"/>
</dbReference>
<evidence type="ECO:0000256" key="4">
    <source>
        <dbReference type="ARBA" id="ARBA00022777"/>
    </source>
</evidence>
<feature type="transmembrane region" description="Helical" evidence="6">
    <location>
        <begin position="59"/>
        <end position="77"/>
    </location>
</feature>
<dbReference type="EMBL" id="CP003653">
    <property type="protein sequence ID" value="AFZ37482.1"/>
    <property type="molecule type" value="Genomic_DNA"/>
</dbReference>
<dbReference type="Pfam" id="PF02518">
    <property type="entry name" value="HATPase_c"/>
    <property type="match status" value="1"/>
</dbReference>
<dbReference type="Gene3D" id="3.30.565.10">
    <property type="entry name" value="Histidine kinase-like ATPase, C-terminal domain"/>
    <property type="match status" value="1"/>
</dbReference>
<comment type="catalytic activity">
    <reaction evidence="1">
        <text>ATP + protein L-histidine = ADP + protein N-phospho-L-histidine.</text>
        <dbReference type="EC" id="2.7.13.3"/>
    </reaction>
</comment>
<dbReference type="InterPro" id="IPR005467">
    <property type="entry name" value="His_kinase_dom"/>
</dbReference>
<evidence type="ECO:0000256" key="2">
    <source>
        <dbReference type="ARBA" id="ARBA00012438"/>
    </source>
</evidence>
<evidence type="ECO:0000313" key="9">
    <source>
        <dbReference type="Proteomes" id="UP000010473"/>
    </source>
</evidence>
<dbReference type="PRINTS" id="PR00344">
    <property type="entry name" value="BCTRLSENSOR"/>
</dbReference>
<sequence length="368" mass="41234">MICQIYFQFINRLDRIVWLIILTFASVIILEYTTPPEYVFGYLYTGTILLANHNLSTKTIWRVTLSAIALTIFNLFFPNLEPHNPATIANRLIAVMALAVTGWLSIRNRYSEEAVARSQAQLRTQQQLAILREDFVSTLTHDLKTPLLGAIETINAFQNGQFGAITPTQAKVLTMMSNSHRSSLELVQTLLDVYRNDIEGIQLKRETIDLSAIASEVIANLTNLATTRQVYLFLTHNESNFRSRFFVNGDALQLQRVFNNLIVNGINHSPRNGKVEIHLASDGEFHVIKVLDSGKGISSTELPHLFERFYQGGNDSSKDNFSARASTGSGLGLYLARQIIYAHGGTIWAENRLPQGAMFGFRLPAIAE</sequence>
<reference evidence="9" key="1">
    <citation type="journal article" date="2013" name="Proc. Natl. Acad. Sci. U.S.A.">
        <title>Improving the coverage of the cyanobacterial phylum using diversity-driven genome sequencing.</title>
        <authorList>
            <person name="Shih P.M."/>
            <person name="Wu D."/>
            <person name="Latifi A."/>
            <person name="Axen S.D."/>
            <person name="Fewer D.P."/>
            <person name="Talla E."/>
            <person name="Calteau A."/>
            <person name="Cai F."/>
            <person name="Tandeau de Marsac N."/>
            <person name="Rippka R."/>
            <person name="Herdman M."/>
            <person name="Sivonen K."/>
            <person name="Coursin T."/>
            <person name="Laurent T."/>
            <person name="Goodwin L."/>
            <person name="Nolan M."/>
            <person name="Davenport K.W."/>
            <person name="Han C.S."/>
            <person name="Rubin E.M."/>
            <person name="Eisen J.A."/>
            <person name="Woyke T."/>
            <person name="Gugger M."/>
            <person name="Kerfeld C.A."/>
        </authorList>
    </citation>
    <scope>NUCLEOTIDE SEQUENCE [LARGE SCALE GENOMIC DNA]</scope>
    <source>
        <strain evidence="9">ATCC 29371 / PCC 7437</strain>
    </source>
</reference>
<dbReference type="SMART" id="SM00388">
    <property type="entry name" value="HisKA"/>
    <property type="match status" value="1"/>
</dbReference>
<dbReference type="eggNOG" id="COG2205">
    <property type="taxonomic scope" value="Bacteria"/>
</dbReference>
<dbReference type="InterPro" id="IPR036097">
    <property type="entry name" value="HisK_dim/P_sf"/>
</dbReference>
<protein>
    <recommendedName>
        <fullName evidence="2">histidine kinase</fullName>
        <ecNumber evidence="2">2.7.13.3</ecNumber>
    </recommendedName>
</protein>
<dbReference type="EC" id="2.7.13.3" evidence="2"/>
<dbReference type="Pfam" id="PF00512">
    <property type="entry name" value="HisKA"/>
    <property type="match status" value="1"/>
</dbReference>
<evidence type="ECO:0000256" key="5">
    <source>
        <dbReference type="ARBA" id="ARBA00023012"/>
    </source>
</evidence>
<keyword evidence="4 8" id="KW-0418">Kinase</keyword>
<dbReference type="InterPro" id="IPR003661">
    <property type="entry name" value="HisK_dim/P_dom"/>
</dbReference>
<keyword evidence="5" id="KW-0902">Two-component regulatory system</keyword>
<organism evidence="8 9">
    <name type="scientific">Stanieria cyanosphaera (strain ATCC 29371 / PCC 7437)</name>
    <dbReference type="NCBI Taxonomy" id="111780"/>
    <lineage>
        <taxon>Bacteria</taxon>
        <taxon>Bacillati</taxon>
        <taxon>Cyanobacteriota</taxon>
        <taxon>Cyanophyceae</taxon>
        <taxon>Pleurocapsales</taxon>
        <taxon>Dermocarpellaceae</taxon>
        <taxon>Stanieria</taxon>
    </lineage>
</organism>
<dbReference type="Proteomes" id="UP000010473">
    <property type="component" value="Chromosome"/>
</dbReference>
<evidence type="ECO:0000256" key="6">
    <source>
        <dbReference type="SAM" id="Phobius"/>
    </source>
</evidence>
<keyword evidence="4 8" id="KW-0808">Transferase</keyword>
<dbReference type="PANTHER" id="PTHR43547">
    <property type="entry name" value="TWO-COMPONENT HISTIDINE KINASE"/>
    <property type="match status" value="1"/>
</dbReference>
<feature type="transmembrane region" description="Helical" evidence="6">
    <location>
        <begin position="89"/>
        <end position="106"/>
    </location>
</feature>
<evidence type="ECO:0000256" key="1">
    <source>
        <dbReference type="ARBA" id="ARBA00000085"/>
    </source>
</evidence>
<keyword evidence="6" id="KW-0812">Transmembrane</keyword>
<dbReference type="AlphaFoldDB" id="K9Y0L7"/>
<dbReference type="InterPro" id="IPR003594">
    <property type="entry name" value="HATPase_dom"/>
</dbReference>
<dbReference type="PATRIC" id="fig|111780.3.peg.4150"/>
<evidence type="ECO:0000259" key="7">
    <source>
        <dbReference type="PROSITE" id="PS50109"/>
    </source>
</evidence>
<dbReference type="GO" id="GO:0000155">
    <property type="term" value="F:phosphorelay sensor kinase activity"/>
    <property type="evidence" value="ECO:0007669"/>
    <property type="project" value="InterPro"/>
</dbReference>
<name>K9Y0L7_STAC7</name>
<feature type="transmembrane region" description="Helical" evidence="6">
    <location>
        <begin position="16"/>
        <end position="34"/>
    </location>
</feature>
<dbReference type="CDD" id="cd00075">
    <property type="entry name" value="HATPase"/>
    <property type="match status" value="1"/>
</dbReference>
<keyword evidence="9" id="KW-1185">Reference proteome</keyword>
<dbReference type="Gene3D" id="1.10.287.130">
    <property type="match status" value="1"/>
</dbReference>
<feature type="domain" description="Histidine kinase" evidence="7">
    <location>
        <begin position="138"/>
        <end position="367"/>
    </location>
</feature>
<dbReference type="SMART" id="SM00387">
    <property type="entry name" value="HATPase_c"/>
    <property type="match status" value="1"/>
</dbReference>
<keyword evidence="6" id="KW-0472">Membrane</keyword>
<proteinExistence type="predicted"/>
<dbReference type="PANTHER" id="PTHR43547:SF2">
    <property type="entry name" value="HYBRID SIGNAL TRANSDUCTION HISTIDINE KINASE C"/>
    <property type="match status" value="1"/>
</dbReference>
<dbReference type="RefSeq" id="WP_015195140.1">
    <property type="nucleotide sequence ID" value="NC_019748.1"/>
</dbReference>
<dbReference type="STRING" id="111780.Sta7437_4002"/>
<dbReference type="KEGG" id="scs:Sta7437_4002"/>
<dbReference type="InterPro" id="IPR004358">
    <property type="entry name" value="Sig_transdc_His_kin-like_C"/>
</dbReference>
<evidence type="ECO:0000256" key="3">
    <source>
        <dbReference type="ARBA" id="ARBA00022553"/>
    </source>
</evidence>
<dbReference type="PROSITE" id="PS50109">
    <property type="entry name" value="HIS_KIN"/>
    <property type="match status" value="1"/>
</dbReference>
<dbReference type="HOGENOM" id="CLU_739281_0_0_3"/>
<keyword evidence="3" id="KW-0597">Phosphoprotein</keyword>
<keyword evidence="6" id="KW-1133">Transmembrane helix</keyword>
<gene>
    <name evidence="8" type="ordered locus">Sta7437_4002</name>
</gene>
<dbReference type="OrthoDB" id="418136at2"/>
<dbReference type="InterPro" id="IPR036890">
    <property type="entry name" value="HATPase_C_sf"/>
</dbReference>